<sequence>MKNLTKKITTLFALSIFTISTAQNYKGEIVDLENKTSTVEIVFNASSFNVNRLINLQEKITVVQNGTQVTYSPKNLKGFTIELEKETVKFESVDESIFAQTLYSNRIKLYKILRQISRGHIVRIYGIKKPNITKIAEMPAMGLSRLITKKEMLPAIEDCKISYTKIENDEIKIKDELILVDFIKDYEKNCF</sequence>
<dbReference type="RefSeq" id="WP_024980949.1">
    <property type="nucleotide sequence ID" value="NZ_CBCRUM010000002.1"/>
</dbReference>
<keyword evidence="1" id="KW-0732">Signal</keyword>
<feature type="chain" id="PRO_5010216910" evidence="1">
    <location>
        <begin position="23"/>
        <end position="191"/>
    </location>
</feature>
<keyword evidence="3" id="KW-1185">Reference proteome</keyword>
<dbReference type="eggNOG" id="ENOG50310VZ">
    <property type="taxonomic scope" value="Bacteria"/>
</dbReference>
<gene>
    <name evidence="2" type="ORF">SAMN05444143_103229</name>
</gene>
<dbReference type="EMBL" id="FOUT01000003">
    <property type="protein sequence ID" value="SFM89935.1"/>
    <property type="molecule type" value="Genomic_DNA"/>
</dbReference>
<evidence type="ECO:0000313" key="3">
    <source>
        <dbReference type="Proteomes" id="UP000182961"/>
    </source>
</evidence>
<proteinExistence type="predicted"/>
<reference evidence="3" key="1">
    <citation type="submission" date="2016-10" db="EMBL/GenBank/DDBJ databases">
        <authorList>
            <person name="Varghese N."/>
            <person name="Submissions S."/>
        </authorList>
    </citation>
    <scope>NUCLEOTIDE SEQUENCE [LARGE SCALE GENOMIC DNA]</scope>
    <source>
        <strain evidence="3">DSM 4002</strain>
    </source>
</reference>
<evidence type="ECO:0000256" key="1">
    <source>
        <dbReference type="SAM" id="SignalP"/>
    </source>
</evidence>
<protein>
    <submittedName>
        <fullName evidence="2">Uncharacterized protein</fullName>
    </submittedName>
</protein>
<dbReference type="AlphaFoldDB" id="A0A1I4ULY7"/>
<evidence type="ECO:0000313" key="2">
    <source>
        <dbReference type="EMBL" id="SFM89935.1"/>
    </source>
</evidence>
<organism evidence="2 3">
    <name type="scientific">Flavobacterium succinicans</name>
    <dbReference type="NCBI Taxonomy" id="29536"/>
    <lineage>
        <taxon>Bacteria</taxon>
        <taxon>Pseudomonadati</taxon>
        <taxon>Bacteroidota</taxon>
        <taxon>Flavobacteriia</taxon>
        <taxon>Flavobacteriales</taxon>
        <taxon>Flavobacteriaceae</taxon>
        <taxon>Flavobacterium</taxon>
    </lineage>
</organism>
<name>A0A1I4ULY7_9FLAO</name>
<feature type="signal peptide" evidence="1">
    <location>
        <begin position="1"/>
        <end position="22"/>
    </location>
</feature>
<dbReference type="Proteomes" id="UP000182961">
    <property type="component" value="Unassembled WGS sequence"/>
</dbReference>
<accession>A0A1I4ULY7</accession>